<reference evidence="3" key="1">
    <citation type="journal article" date="2019" name="Int. J. Syst. Evol. Microbiol.">
        <title>The Global Catalogue of Microorganisms (GCM) 10K type strain sequencing project: providing services to taxonomists for standard genome sequencing and annotation.</title>
        <authorList>
            <consortium name="The Broad Institute Genomics Platform"/>
            <consortium name="The Broad Institute Genome Sequencing Center for Infectious Disease"/>
            <person name="Wu L."/>
            <person name="Ma J."/>
        </authorList>
    </citation>
    <scope>NUCLEOTIDE SEQUENCE [LARGE SCALE GENOMIC DNA]</scope>
    <source>
        <strain evidence="3">CGMCC 1.15461</strain>
    </source>
</reference>
<evidence type="ECO:0000256" key="1">
    <source>
        <dbReference type="SAM" id="SignalP"/>
    </source>
</evidence>
<keyword evidence="3" id="KW-1185">Reference proteome</keyword>
<dbReference type="RefSeq" id="WP_188621427.1">
    <property type="nucleotide sequence ID" value="NZ_BMJE01000006.1"/>
</dbReference>
<feature type="signal peptide" evidence="1">
    <location>
        <begin position="1"/>
        <end position="22"/>
    </location>
</feature>
<evidence type="ECO:0000313" key="2">
    <source>
        <dbReference type="EMBL" id="GGB82218.1"/>
    </source>
</evidence>
<dbReference type="PANTHER" id="PTHR38477">
    <property type="entry name" value="HYPOTHETICAL EXPORTED PROTEIN"/>
    <property type="match status" value="1"/>
</dbReference>
<protein>
    <recommendedName>
        <fullName evidence="4">Murein L,D-transpeptidase catalytic domain family protein</fullName>
    </recommendedName>
</protein>
<proteinExistence type="predicted"/>
<accession>A0ABQ1JYC1</accession>
<sequence length="240" mass="26555">MINNFLTSIFVILLSFTSPVTTNFSASPITSPKTLAAVAETKEATAKDVYNSIDANSFSLPAFECFSKALRGYEKLKEQGKIKKNYLTVIDFSKSSNTKRLWIIDMESEKVLFNTYVAHGRNSGNEFAKTFSNKPSSYKSSLGFYTTGEIYTGKHGESLRLDGVESGINSNARARAIVMHAADYVSESFIKQNSRLGRSLGCPALPNHLNKKIINLITGKSCLFIYHPNKTYLTSSKLLS</sequence>
<dbReference type="Proteomes" id="UP000615760">
    <property type="component" value="Unassembled WGS sequence"/>
</dbReference>
<dbReference type="InterPro" id="IPR032676">
    <property type="entry name" value="YkuD_2"/>
</dbReference>
<keyword evidence="1" id="KW-0732">Signal</keyword>
<dbReference type="EMBL" id="BMJE01000006">
    <property type="protein sequence ID" value="GGB82218.1"/>
    <property type="molecule type" value="Genomic_DNA"/>
</dbReference>
<evidence type="ECO:0008006" key="4">
    <source>
        <dbReference type="Google" id="ProtNLM"/>
    </source>
</evidence>
<name>A0ABQ1JYC1_9FLAO</name>
<evidence type="ECO:0000313" key="3">
    <source>
        <dbReference type="Proteomes" id="UP000615760"/>
    </source>
</evidence>
<organism evidence="2 3">
    <name type="scientific">Flavobacterium suaedae</name>
    <dbReference type="NCBI Taxonomy" id="1767027"/>
    <lineage>
        <taxon>Bacteria</taxon>
        <taxon>Pseudomonadati</taxon>
        <taxon>Bacteroidota</taxon>
        <taxon>Flavobacteriia</taxon>
        <taxon>Flavobacteriales</taxon>
        <taxon>Flavobacteriaceae</taxon>
        <taxon>Flavobacterium</taxon>
    </lineage>
</organism>
<dbReference type="Pfam" id="PF13645">
    <property type="entry name" value="YkuD_2"/>
    <property type="match status" value="1"/>
</dbReference>
<feature type="chain" id="PRO_5047242180" description="Murein L,D-transpeptidase catalytic domain family protein" evidence="1">
    <location>
        <begin position="23"/>
        <end position="240"/>
    </location>
</feature>
<dbReference type="PANTHER" id="PTHR38477:SF1">
    <property type="entry name" value="MUREIN L,D-TRANSPEPTIDASE CATALYTIC DOMAIN FAMILY PROTEIN"/>
    <property type="match status" value="1"/>
</dbReference>
<gene>
    <name evidence="2" type="ORF">GCM10007424_22800</name>
</gene>
<comment type="caution">
    <text evidence="2">The sequence shown here is derived from an EMBL/GenBank/DDBJ whole genome shotgun (WGS) entry which is preliminary data.</text>
</comment>